<protein>
    <recommendedName>
        <fullName evidence="4">Anti-sigma factor</fullName>
    </recommendedName>
</protein>
<comment type="caution">
    <text evidence="2">The sequence shown here is derived from an EMBL/GenBank/DDBJ whole genome shotgun (WGS) entry which is preliminary data.</text>
</comment>
<proteinExistence type="predicted"/>
<gene>
    <name evidence="2" type="ORF">GCM10025783_13900</name>
</gene>
<feature type="transmembrane region" description="Helical" evidence="1">
    <location>
        <begin position="84"/>
        <end position="106"/>
    </location>
</feature>
<accession>A0ABP8Z175</accession>
<dbReference type="RefSeq" id="WP_345480327.1">
    <property type="nucleotide sequence ID" value="NZ_BAABLP010000002.1"/>
</dbReference>
<evidence type="ECO:0008006" key="4">
    <source>
        <dbReference type="Google" id="ProtNLM"/>
    </source>
</evidence>
<sequence>MLLLRVGARATVSLQEQHRAVDDDDRGRRGDLAELRRRLYRRDPPVGAVEAYLAAVARVAAMPRPVPAPAVPRLRRRRRVRRPLPVRTLLLATAAIVGVVAVAAALPSGIRLLSTVAAVAGPAPAVVETVPVPPAVGVPLGTMAGGPAVTSRFAAGGHVVVIGVLCAGRGTLTIRIAGEEPTVLTCDTDDPAYAMLQSTTPLDRFPVAVRPQPGARWTLAVGALRRPPARTS</sequence>
<reference evidence="3" key="1">
    <citation type="journal article" date="2019" name="Int. J. Syst. Evol. Microbiol.">
        <title>The Global Catalogue of Microorganisms (GCM) 10K type strain sequencing project: providing services to taxonomists for standard genome sequencing and annotation.</title>
        <authorList>
            <consortium name="The Broad Institute Genomics Platform"/>
            <consortium name="The Broad Institute Genome Sequencing Center for Infectious Disease"/>
            <person name="Wu L."/>
            <person name="Ma J."/>
        </authorList>
    </citation>
    <scope>NUCLEOTIDE SEQUENCE [LARGE SCALE GENOMIC DNA]</scope>
    <source>
        <strain evidence="3">JCM 19015</strain>
    </source>
</reference>
<organism evidence="2 3">
    <name type="scientific">Amnibacterium soli</name>
    <dbReference type="NCBI Taxonomy" id="1282736"/>
    <lineage>
        <taxon>Bacteria</taxon>
        <taxon>Bacillati</taxon>
        <taxon>Actinomycetota</taxon>
        <taxon>Actinomycetes</taxon>
        <taxon>Micrococcales</taxon>
        <taxon>Microbacteriaceae</taxon>
        <taxon>Amnibacterium</taxon>
    </lineage>
</organism>
<dbReference type="Proteomes" id="UP001500121">
    <property type="component" value="Unassembled WGS sequence"/>
</dbReference>
<evidence type="ECO:0000256" key="1">
    <source>
        <dbReference type="SAM" id="Phobius"/>
    </source>
</evidence>
<keyword evidence="1" id="KW-0812">Transmembrane</keyword>
<keyword evidence="1" id="KW-1133">Transmembrane helix</keyword>
<dbReference type="EMBL" id="BAABLP010000002">
    <property type="protein sequence ID" value="GAA4743544.1"/>
    <property type="molecule type" value="Genomic_DNA"/>
</dbReference>
<evidence type="ECO:0000313" key="2">
    <source>
        <dbReference type="EMBL" id="GAA4743544.1"/>
    </source>
</evidence>
<keyword evidence="3" id="KW-1185">Reference proteome</keyword>
<keyword evidence="1" id="KW-0472">Membrane</keyword>
<name>A0ABP8Z175_9MICO</name>
<evidence type="ECO:0000313" key="3">
    <source>
        <dbReference type="Proteomes" id="UP001500121"/>
    </source>
</evidence>